<feature type="domain" description="ABC transporter" evidence="3">
    <location>
        <begin position="6"/>
        <end position="240"/>
    </location>
</feature>
<evidence type="ECO:0000313" key="5">
    <source>
        <dbReference type="EMBL" id="CAB4881650.1"/>
    </source>
</evidence>
<dbReference type="CDD" id="cd03217">
    <property type="entry name" value="ABC_FeS_Assembly"/>
    <property type="match status" value="1"/>
</dbReference>
<keyword evidence="1" id="KW-0547">Nucleotide-binding</keyword>
<dbReference type="PANTHER" id="PTHR43204:SF1">
    <property type="entry name" value="ABC TRANSPORTER I FAMILY MEMBER 6, CHLOROPLASTIC"/>
    <property type="match status" value="1"/>
</dbReference>
<proteinExistence type="predicted"/>
<organism evidence="5">
    <name type="scientific">freshwater metagenome</name>
    <dbReference type="NCBI Taxonomy" id="449393"/>
    <lineage>
        <taxon>unclassified sequences</taxon>
        <taxon>metagenomes</taxon>
        <taxon>ecological metagenomes</taxon>
    </lineage>
</organism>
<dbReference type="Pfam" id="PF00005">
    <property type="entry name" value="ABC_tran"/>
    <property type="match status" value="1"/>
</dbReference>
<dbReference type="SUPFAM" id="SSF52540">
    <property type="entry name" value="P-loop containing nucleoside triphosphate hydrolases"/>
    <property type="match status" value="1"/>
</dbReference>
<dbReference type="SMART" id="SM00382">
    <property type="entry name" value="AAA"/>
    <property type="match status" value="1"/>
</dbReference>
<dbReference type="EMBL" id="CAFBPM010000002">
    <property type="protein sequence ID" value="CAB5010304.1"/>
    <property type="molecule type" value="Genomic_DNA"/>
</dbReference>
<dbReference type="NCBIfam" id="TIGR01978">
    <property type="entry name" value="sufC"/>
    <property type="match status" value="1"/>
</dbReference>
<dbReference type="GO" id="GO:0016887">
    <property type="term" value="F:ATP hydrolysis activity"/>
    <property type="evidence" value="ECO:0007669"/>
    <property type="project" value="InterPro"/>
</dbReference>
<dbReference type="PANTHER" id="PTHR43204">
    <property type="entry name" value="ABC TRANSPORTER I FAMILY MEMBER 6, CHLOROPLASTIC"/>
    <property type="match status" value="1"/>
</dbReference>
<evidence type="ECO:0000256" key="1">
    <source>
        <dbReference type="ARBA" id="ARBA00022741"/>
    </source>
</evidence>
<dbReference type="InterPro" id="IPR003593">
    <property type="entry name" value="AAA+_ATPase"/>
</dbReference>
<dbReference type="PROSITE" id="PS00211">
    <property type="entry name" value="ABC_TRANSPORTER_1"/>
    <property type="match status" value="1"/>
</dbReference>
<accession>A0A6J7EKK2</accession>
<reference evidence="5" key="1">
    <citation type="submission" date="2020-05" db="EMBL/GenBank/DDBJ databases">
        <authorList>
            <person name="Chiriac C."/>
            <person name="Salcher M."/>
            <person name="Ghai R."/>
            <person name="Kavagutti S V."/>
        </authorList>
    </citation>
    <scope>NUCLEOTIDE SEQUENCE</scope>
</reference>
<dbReference type="InterPro" id="IPR003439">
    <property type="entry name" value="ABC_transporter-like_ATP-bd"/>
</dbReference>
<dbReference type="InterPro" id="IPR010230">
    <property type="entry name" value="FeS-cluster_ATPase_SufC"/>
</dbReference>
<name>A0A6J7EKK2_9ZZZZ</name>
<evidence type="ECO:0000313" key="4">
    <source>
        <dbReference type="EMBL" id="CAB4826221.1"/>
    </source>
</evidence>
<dbReference type="InterPro" id="IPR017871">
    <property type="entry name" value="ABC_transporter-like_CS"/>
</dbReference>
<gene>
    <name evidence="4" type="ORF">UFOPK3164_00779</name>
    <name evidence="5" type="ORF">UFOPK3427_01543</name>
    <name evidence="6" type="ORF">UFOPK4112_00269</name>
</gene>
<protein>
    <submittedName>
        <fullName evidence="5">Unannotated protein</fullName>
    </submittedName>
</protein>
<dbReference type="InterPro" id="IPR027417">
    <property type="entry name" value="P-loop_NTPase"/>
</dbReference>
<dbReference type="EMBL" id="CAFBLT010000002">
    <property type="protein sequence ID" value="CAB4881650.1"/>
    <property type="molecule type" value="Genomic_DNA"/>
</dbReference>
<dbReference type="AlphaFoldDB" id="A0A6J7EKK2"/>
<evidence type="ECO:0000259" key="3">
    <source>
        <dbReference type="PROSITE" id="PS50893"/>
    </source>
</evidence>
<dbReference type="PROSITE" id="PS50893">
    <property type="entry name" value="ABC_TRANSPORTER_2"/>
    <property type="match status" value="1"/>
</dbReference>
<evidence type="ECO:0000313" key="6">
    <source>
        <dbReference type="EMBL" id="CAB5010304.1"/>
    </source>
</evidence>
<dbReference type="GO" id="GO:0005524">
    <property type="term" value="F:ATP binding"/>
    <property type="evidence" value="ECO:0007669"/>
    <property type="project" value="UniProtKB-KW"/>
</dbReference>
<keyword evidence="2" id="KW-0067">ATP-binding</keyword>
<dbReference type="EMBL" id="CAFABE010000029">
    <property type="protein sequence ID" value="CAB4826221.1"/>
    <property type="molecule type" value="Genomic_DNA"/>
</dbReference>
<dbReference type="Gene3D" id="3.40.50.300">
    <property type="entry name" value="P-loop containing nucleotide triphosphate hydrolases"/>
    <property type="match status" value="1"/>
</dbReference>
<sequence>MSDHVLTVSGLTATAAGKEVLTGVNLEVRSGEVHVIMGPNGSGKSTLAHALMGRPGTVVTGGSIKLDGVELVGLPAHERAKAGLFLALQQPIEVPGVSVRDALVAAGVAPEDVSTTLVNEAEAVGLRTALLDRPMNVDLSGGEAKRNEIVQLATLRPAFAVLDEIDSGLDVDALGSVSRRIESATKEWGLGVLAITHFQRLLDELHADTIHVLVNGAIVQSGGPELAKELEATGYATFAK</sequence>
<evidence type="ECO:0000256" key="2">
    <source>
        <dbReference type="ARBA" id="ARBA00022840"/>
    </source>
</evidence>